<dbReference type="Proteomes" id="UP001163324">
    <property type="component" value="Chromosome 1"/>
</dbReference>
<dbReference type="EMBL" id="CM047940">
    <property type="protein sequence ID" value="KAI9903643.1"/>
    <property type="molecule type" value="Genomic_DNA"/>
</dbReference>
<sequence>MDRHETPDFLDSLHYMVKDKIDSKKKEELRPCPGLHSITVSGELAYSRGLGVGKCHEYDRKLTQADDIDGRRYPYNLVNLYMDSALLNLVKNAMLLQSDGLYLSCTHLLFLDIIEIYGHIQAQSNILKEIFPGRSIDALDNTSNELRFAMRLCNDLQRARKTARAWFTVADMQLISKASSMVRQVLINDSQSDKSLDLAWALLSCRDLVFRILKSLQTADFRSLLQARATCTAFRLDCRALILGNGGWHGVIGDGIYDAPRVADGEFSGLQMVAALCMVFITYYWIDAK</sequence>
<name>A0ACC0VBY5_9HYPO</name>
<keyword evidence="2" id="KW-1185">Reference proteome</keyword>
<protein>
    <submittedName>
        <fullName evidence="1">Uncharacterized protein</fullName>
    </submittedName>
</protein>
<proteinExistence type="predicted"/>
<gene>
    <name evidence="1" type="ORF">N3K66_000172</name>
</gene>
<comment type="caution">
    <text evidence="1">The sequence shown here is derived from an EMBL/GenBank/DDBJ whole genome shotgun (WGS) entry which is preliminary data.</text>
</comment>
<accession>A0ACC0VBY5</accession>
<evidence type="ECO:0000313" key="2">
    <source>
        <dbReference type="Proteomes" id="UP001163324"/>
    </source>
</evidence>
<evidence type="ECO:0000313" key="1">
    <source>
        <dbReference type="EMBL" id="KAI9903643.1"/>
    </source>
</evidence>
<reference evidence="1" key="1">
    <citation type="submission" date="2022-10" db="EMBL/GenBank/DDBJ databases">
        <title>Complete Genome of Trichothecium roseum strain YXFP-22015, a Plant Pathogen Isolated from Citrus.</title>
        <authorList>
            <person name="Wang Y."/>
            <person name="Zhu L."/>
        </authorList>
    </citation>
    <scope>NUCLEOTIDE SEQUENCE</scope>
    <source>
        <strain evidence="1">YXFP-22015</strain>
    </source>
</reference>
<organism evidence="1 2">
    <name type="scientific">Trichothecium roseum</name>
    <dbReference type="NCBI Taxonomy" id="47278"/>
    <lineage>
        <taxon>Eukaryota</taxon>
        <taxon>Fungi</taxon>
        <taxon>Dikarya</taxon>
        <taxon>Ascomycota</taxon>
        <taxon>Pezizomycotina</taxon>
        <taxon>Sordariomycetes</taxon>
        <taxon>Hypocreomycetidae</taxon>
        <taxon>Hypocreales</taxon>
        <taxon>Hypocreales incertae sedis</taxon>
        <taxon>Trichothecium</taxon>
    </lineage>
</organism>